<keyword evidence="1" id="KW-1133">Transmembrane helix</keyword>
<evidence type="ECO:0000256" key="1">
    <source>
        <dbReference type="SAM" id="Phobius"/>
    </source>
</evidence>
<feature type="transmembrane region" description="Helical" evidence="1">
    <location>
        <begin position="83"/>
        <end position="104"/>
    </location>
</feature>
<dbReference type="GO" id="GO:0005886">
    <property type="term" value="C:plasma membrane"/>
    <property type="evidence" value="ECO:0007669"/>
    <property type="project" value="InterPro"/>
</dbReference>
<dbReference type="EMBL" id="BMEL01000001">
    <property type="protein sequence ID" value="GGF12739.1"/>
    <property type="molecule type" value="Genomic_DNA"/>
</dbReference>
<feature type="transmembrane region" description="Helical" evidence="1">
    <location>
        <begin position="163"/>
        <end position="180"/>
    </location>
</feature>
<keyword evidence="3" id="KW-1185">Reference proteome</keyword>
<name>A0A917B228_HALAA</name>
<accession>A0A917B228</accession>
<dbReference type="AlphaFoldDB" id="A0A917B228"/>
<dbReference type="RefSeq" id="WP_188376291.1">
    <property type="nucleotide sequence ID" value="NZ_BMEL01000001.1"/>
</dbReference>
<dbReference type="InterPro" id="IPR012651">
    <property type="entry name" value="Thia_Transptr_ThiT"/>
</dbReference>
<evidence type="ECO:0000313" key="2">
    <source>
        <dbReference type="EMBL" id="GGF12739.1"/>
    </source>
</evidence>
<gene>
    <name evidence="2" type="primary">thiT</name>
    <name evidence="2" type="ORF">GCM10010954_09350</name>
</gene>
<keyword evidence="1" id="KW-0812">Transmembrane</keyword>
<evidence type="ECO:0000313" key="3">
    <source>
        <dbReference type="Proteomes" id="UP000660110"/>
    </source>
</evidence>
<organism evidence="2 3">
    <name type="scientific">Halobacillus andaensis</name>
    <dbReference type="NCBI Taxonomy" id="1176239"/>
    <lineage>
        <taxon>Bacteria</taxon>
        <taxon>Bacillati</taxon>
        <taxon>Bacillota</taxon>
        <taxon>Bacilli</taxon>
        <taxon>Bacillales</taxon>
        <taxon>Bacillaceae</taxon>
        <taxon>Halobacillus</taxon>
    </lineage>
</organism>
<dbReference type="Pfam" id="PF09515">
    <property type="entry name" value="Thia_YuaJ"/>
    <property type="match status" value="1"/>
</dbReference>
<keyword evidence="1" id="KW-0472">Membrane</keyword>
<feature type="transmembrane region" description="Helical" evidence="1">
    <location>
        <begin position="7"/>
        <end position="26"/>
    </location>
</feature>
<comment type="caution">
    <text evidence="2">The sequence shown here is derived from an EMBL/GenBank/DDBJ whole genome shotgun (WGS) entry which is preliminary data.</text>
</comment>
<dbReference type="NCBIfam" id="TIGR02357">
    <property type="entry name" value="ECF_ThiT_YuaJ"/>
    <property type="match status" value="1"/>
</dbReference>
<sequence length="191" mass="20892">MRNKRVLFLVEAAIFSALAILLDVLPFLSFKLWAQGGSISFAMVPVFIMAFRWGVSGGVVTGLLLGFYQILVGAYIVTPVQTILDYIVAFGVIGLAGVFAKPVWEAAAARHYKRLVTWIVIGAFVGSLFRFIGHFIAGIAFYGTMAPEGTPVWLYSLTYNGGYMLPTFILCSIVLGLLFVQRPSLLIQRAS</sequence>
<protein>
    <submittedName>
        <fullName evidence="2">Thiamine transporter ThiT</fullName>
    </submittedName>
</protein>
<dbReference type="Proteomes" id="UP000660110">
    <property type="component" value="Unassembled WGS sequence"/>
</dbReference>
<reference evidence="2" key="1">
    <citation type="journal article" date="2014" name="Int. J. Syst. Evol. Microbiol.">
        <title>Complete genome sequence of Corynebacterium casei LMG S-19264T (=DSM 44701T), isolated from a smear-ripened cheese.</title>
        <authorList>
            <consortium name="US DOE Joint Genome Institute (JGI-PGF)"/>
            <person name="Walter F."/>
            <person name="Albersmeier A."/>
            <person name="Kalinowski J."/>
            <person name="Ruckert C."/>
        </authorList>
    </citation>
    <scope>NUCLEOTIDE SEQUENCE</scope>
    <source>
        <strain evidence="2">CGMCC 1.12153</strain>
    </source>
</reference>
<dbReference type="Gene3D" id="1.10.1760.20">
    <property type="match status" value="1"/>
</dbReference>
<feature type="transmembrane region" description="Helical" evidence="1">
    <location>
        <begin position="32"/>
        <end position="51"/>
    </location>
</feature>
<proteinExistence type="predicted"/>
<reference evidence="2" key="2">
    <citation type="submission" date="2020-09" db="EMBL/GenBank/DDBJ databases">
        <authorList>
            <person name="Sun Q."/>
            <person name="Zhou Y."/>
        </authorList>
    </citation>
    <scope>NUCLEOTIDE SEQUENCE</scope>
    <source>
        <strain evidence="2">CGMCC 1.12153</strain>
    </source>
</reference>
<feature type="transmembrane region" description="Helical" evidence="1">
    <location>
        <begin position="116"/>
        <end position="143"/>
    </location>
</feature>
<dbReference type="GO" id="GO:0015234">
    <property type="term" value="F:thiamine transmembrane transporter activity"/>
    <property type="evidence" value="ECO:0007669"/>
    <property type="project" value="InterPro"/>
</dbReference>
<feature type="transmembrane region" description="Helical" evidence="1">
    <location>
        <begin position="58"/>
        <end position="77"/>
    </location>
</feature>